<evidence type="ECO:0000256" key="10">
    <source>
        <dbReference type="PIRNR" id="PIRNR006291"/>
    </source>
</evidence>
<evidence type="ECO:0000256" key="3">
    <source>
        <dbReference type="ARBA" id="ARBA00022448"/>
    </source>
</evidence>
<evidence type="ECO:0000256" key="11">
    <source>
        <dbReference type="SAM" id="Phobius"/>
    </source>
</evidence>
<keyword evidence="8 11" id="KW-1133">Transmembrane helix</keyword>
<dbReference type="eggNOG" id="COG3149">
    <property type="taxonomic scope" value="Bacteria"/>
</dbReference>
<dbReference type="Gene3D" id="3.30.1360.100">
    <property type="entry name" value="General secretion pathway protein M, EpsM"/>
    <property type="match status" value="1"/>
</dbReference>
<keyword evidence="13" id="KW-1185">Reference proteome</keyword>
<dbReference type="InterPro" id="IPR007690">
    <property type="entry name" value="T2SS_GspM"/>
</dbReference>
<feature type="transmembrane region" description="Helical" evidence="11">
    <location>
        <begin position="33"/>
        <end position="51"/>
    </location>
</feature>
<keyword evidence="4 10" id="KW-1003">Cell membrane</keyword>
<dbReference type="Pfam" id="PF04612">
    <property type="entry name" value="T2SSM"/>
    <property type="match status" value="1"/>
</dbReference>
<name>A0A081N7B9_9GAMM</name>
<dbReference type="InterPro" id="IPR023229">
    <property type="entry name" value="T2SS_M_periplasmic_sf"/>
</dbReference>
<dbReference type="Proteomes" id="UP000028006">
    <property type="component" value="Unassembled WGS sequence"/>
</dbReference>
<evidence type="ECO:0000313" key="13">
    <source>
        <dbReference type="Proteomes" id="UP000028006"/>
    </source>
</evidence>
<comment type="function">
    <text evidence="10">Inner membrane component of the type II secretion system required for the energy-dependent secretion of extracellular factors such as proteases and toxins from the periplasm.</text>
</comment>
<organism evidence="12 13">
    <name type="scientific">Endozoicomonas montiporae</name>
    <dbReference type="NCBI Taxonomy" id="1027273"/>
    <lineage>
        <taxon>Bacteria</taxon>
        <taxon>Pseudomonadati</taxon>
        <taxon>Pseudomonadota</taxon>
        <taxon>Gammaproteobacteria</taxon>
        <taxon>Oceanospirillales</taxon>
        <taxon>Endozoicomonadaceae</taxon>
        <taxon>Endozoicomonas</taxon>
    </lineage>
</organism>
<evidence type="ECO:0000256" key="4">
    <source>
        <dbReference type="ARBA" id="ARBA00022475"/>
    </source>
</evidence>
<dbReference type="PIRSF" id="PIRSF006291">
    <property type="entry name" value="GspM"/>
    <property type="match status" value="1"/>
</dbReference>
<dbReference type="GO" id="GO:0015627">
    <property type="term" value="C:type II protein secretion system complex"/>
    <property type="evidence" value="ECO:0007669"/>
    <property type="project" value="InterPro"/>
</dbReference>
<accession>A0A081N7B9</accession>
<comment type="similarity">
    <text evidence="2 10">Belongs to the GSP M family.</text>
</comment>
<keyword evidence="6 11" id="KW-0812">Transmembrane</keyword>
<sequence length="172" mass="20086">MGMQKLIAEIQENPFWQQLQTRYELLSSRDRQALNWLGAFLLVAMVYLLIWEPLSNWSESQREDYQRQQVVLEWMSDHYEAARDQQKKQKTAGGQREISSIVASTAKQAGVTLSRVQPDRKGLGVWIEDAAYQKFLSWLVVLNTKFELSIQQVRLDKAKEEGRVKIYLHLSN</sequence>
<dbReference type="EMBL" id="JOKG01000002">
    <property type="protein sequence ID" value="KEQ14342.1"/>
    <property type="molecule type" value="Genomic_DNA"/>
</dbReference>
<evidence type="ECO:0000256" key="2">
    <source>
        <dbReference type="ARBA" id="ARBA00010637"/>
    </source>
</evidence>
<evidence type="ECO:0000256" key="9">
    <source>
        <dbReference type="ARBA" id="ARBA00023136"/>
    </source>
</evidence>
<dbReference type="SUPFAM" id="SSF103054">
    <property type="entry name" value="General secretion pathway protein M, EpsM"/>
    <property type="match status" value="1"/>
</dbReference>
<dbReference type="GO" id="GO:0015628">
    <property type="term" value="P:protein secretion by the type II secretion system"/>
    <property type="evidence" value="ECO:0007669"/>
    <property type="project" value="InterPro"/>
</dbReference>
<keyword evidence="7 10" id="KW-0653">Protein transport</keyword>
<comment type="subcellular location">
    <subcellularLocation>
        <location evidence="1">Cell inner membrane</location>
        <topology evidence="1">Single-pass membrane protein</topology>
    </subcellularLocation>
</comment>
<keyword evidence="5 10" id="KW-0997">Cell inner membrane</keyword>
<evidence type="ECO:0000256" key="1">
    <source>
        <dbReference type="ARBA" id="ARBA00004377"/>
    </source>
</evidence>
<keyword evidence="3 10" id="KW-0813">Transport</keyword>
<comment type="caution">
    <text evidence="12">The sequence shown here is derived from an EMBL/GenBank/DDBJ whole genome shotgun (WGS) entry which is preliminary data.</text>
</comment>
<reference evidence="12 13" key="1">
    <citation type="submission" date="2014-06" db="EMBL/GenBank/DDBJ databases">
        <title>Whole Genome Sequences of Three Symbiotic Endozoicomonas Bacteria.</title>
        <authorList>
            <person name="Neave M.J."/>
            <person name="Apprill A."/>
            <person name="Voolstra C.R."/>
        </authorList>
    </citation>
    <scope>NUCLEOTIDE SEQUENCE [LARGE SCALE GENOMIC DNA]</scope>
    <source>
        <strain evidence="12 13">LMG 24815</strain>
    </source>
</reference>
<evidence type="ECO:0000256" key="8">
    <source>
        <dbReference type="ARBA" id="ARBA00022989"/>
    </source>
</evidence>
<dbReference type="AlphaFoldDB" id="A0A081N7B9"/>
<keyword evidence="9 10" id="KW-0472">Membrane</keyword>
<evidence type="ECO:0000256" key="5">
    <source>
        <dbReference type="ARBA" id="ARBA00022519"/>
    </source>
</evidence>
<gene>
    <name evidence="12" type="ORF">GZ77_08095</name>
</gene>
<protein>
    <recommendedName>
        <fullName evidence="10">Type II secretion system protein M</fullName>
        <shortName evidence="10">T2SS protein M</shortName>
    </recommendedName>
    <alternativeName>
        <fullName evidence="10">General secretion pathway protein M</fullName>
    </alternativeName>
</protein>
<evidence type="ECO:0000313" key="12">
    <source>
        <dbReference type="EMBL" id="KEQ14342.1"/>
    </source>
</evidence>
<dbReference type="GO" id="GO:0005886">
    <property type="term" value="C:plasma membrane"/>
    <property type="evidence" value="ECO:0007669"/>
    <property type="project" value="UniProtKB-SubCell"/>
</dbReference>
<evidence type="ECO:0000256" key="6">
    <source>
        <dbReference type="ARBA" id="ARBA00022692"/>
    </source>
</evidence>
<evidence type="ECO:0000256" key="7">
    <source>
        <dbReference type="ARBA" id="ARBA00022927"/>
    </source>
</evidence>
<proteinExistence type="inferred from homology"/>